<dbReference type="InterPro" id="IPR036322">
    <property type="entry name" value="WD40_repeat_dom_sf"/>
</dbReference>
<accession>A0A9P8C567</accession>
<evidence type="ECO:0000259" key="4">
    <source>
        <dbReference type="PROSITE" id="PS50837"/>
    </source>
</evidence>
<evidence type="ECO:0000313" key="6">
    <source>
        <dbReference type="Proteomes" id="UP000824998"/>
    </source>
</evidence>
<dbReference type="InterPro" id="IPR001680">
    <property type="entry name" value="WD40_rpt"/>
</dbReference>
<dbReference type="InterPro" id="IPR020472">
    <property type="entry name" value="WD40_PAC1"/>
</dbReference>
<name>A0A9P8C567_9HELO</name>
<protein>
    <recommendedName>
        <fullName evidence="4">NACHT domain-containing protein</fullName>
    </recommendedName>
</protein>
<dbReference type="PROSITE" id="PS00678">
    <property type="entry name" value="WD_REPEATS_1"/>
    <property type="match status" value="2"/>
</dbReference>
<dbReference type="PANTHER" id="PTHR19848:SF8">
    <property type="entry name" value="F-BOX AND WD REPEAT DOMAIN CONTAINING 7"/>
    <property type="match status" value="1"/>
</dbReference>
<organism evidence="5 6">
    <name type="scientific">Amylocarpus encephaloides</name>
    <dbReference type="NCBI Taxonomy" id="45428"/>
    <lineage>
        <taxon>Eukaryota</taxon>
        <taxon>Fungi</taxon>
        <taxon>Dikarya</taxon>
        <taxon>Ascomycota</taxon>
        <taxon>Pezizomycotina</taxon>
        <taxon>Leotiomycetes</taxon>
        <taxon>Helotiales</taxon>
        <taxon>Helotiales incertae sedis</taxon>
        <taxon>Amylocarpus</taxon>
    </lineage>
</organism>
<keyword evidence="6" id="KW-1185">Reference proteome</keyword>
<dbReference type="PROSITE" id="PS50837">
    <property type="entry name" value="NACHT"/>
    <property type="match status" value="1"/>
</dbReference>
<dbReference type="Pfam" id="PF00400">
    <property type="entry name" value="WD40"/>
    <property type="match status" value="4"/>
</dbReference>
<dbReference type="SUPFAM" id="SSF50978">
    <property type="entry name" value="WD40 repeat-like"/>
    <property type="match status" value="1"/>
</dbReference>
<dbReference type="InterPro" id="IPR019775">
    <property type="entry name" value="WD40_repeat_CS"/>
</dbReference>
<evidence type="ECO:0000256" key="3">
    <source>
        <dbReference type="PROSITE-ProRule" id="PRU00221"/>
    </source>
</evidence>
<dbReference type="PRINTS" id="PR00320">
    <property type="entry name" value="GPROTEINBRPT"/>
</dbReference>
<keyword evidence="1 3" id="KW-0853">WD repeat</keyword>
<dbReference type="SMART" id="SM00320">
    <property type="entry name" value="WD40"/>
    <property type="match status" value="5"/>
</dbReference>
<dbReference type="PROSITE" id="PS50082">
    <property type="entry name" value="WD_REPEATS_2"/>
    <property type="match status" value="4"/>
</dbReference>
<dbReference type="Pfam" id="PF24883">
    <property type="entry name" value="NPHP3_N"/>
    <property type="match status" value="1"/>
</dbReference>
<dbReference type="EMBL" id="MU251466">
    <property type="protein sequence ID" value="KAG9234358.1"/>
    <property type="molecule type" value="Genomic_DNA"/>
</dbReference>
<dbReference type="PANTHER" id="PTHR19848">
    <property type="entry name" value="WD40 REPEAT PROTEIN"/>
    <property type="match status" value="1"/>
</dbReference>
<evidence type="ECO:0000313" key="5">
    <source>
        <dbReference type="EMBL" id="KAG9234358.1"/>
    </source>
</evidence>
<gene>
    <name evidence="5" type="ORF">BJ875DRAFT_401290</name>
</gene>
<dbReference type="SUPFAM" id="SSF52540">
    <property type="entry name" value="P-loop containing nucleoside triphosphate hydrolases"/>
    <property type="match status" value="1"/>
</dbReference>
<feature type="repeat" description="WD" evidence="3">
    <location>
        <begin position="756"/>
        <end position="785"/>
    </location>
</feature>
<dbReference type="PROSITE" id="PS50294">
    <property type="entry name" value="WD_REPEATS_REGION"/>
    <property type="match status" value="4"/>
</dbReference>
<dbReference type="InterPro" id="IPR027417">
    <property type="entry name" value="P-loop_NTPase"/>
</dbReference>
<sequence length="1022" mass="113380">MAEGIALAASVIAVIDLSVKVASRCSEYYANVKNAPGDIKRLQEGAQRLKEALEQVQSLCDGPNSAKLQTSQALRDGVKDCRIQLGRLETKLEPRIGQRVMSRFGIRALKWPFRSAEVDRITGELGRCRDNISFSLQVDKTAIVLTIHQEIVLNKLKSADNARFDSYAEEHNAGCYEGTRVELLQQIRTWASDPGSEHIFWLNGMAGTGKSTISRTAAQTFSKEGKGEGELGASFFFKRGEGDRGHAGLLFTTIATQLVQKLPALAPHVQNAIEADPAIPTKTLKQQFDTLISKPLSKLPLDPHTPPTVVIVVDALDECDREEDVAIIIRLLSQAKPLSSVQLKFFLTSRPELPIRLGFEKINGSYQGLALHQIPESIIEHDISAFLKYELARIRDDYNCSVLQYRHLPTDWPGQIKVQTLVQMATPLFIFATTICRFIRDRRYGEPEEQLTKVLKYRTKSQGSDLDATYLPVLDQLLIGLNNSRRDEIVQKFQEVVGTIVILASPLSTTSLAWLLGIPKNRVEQTVDLLHSVLSIPLDSATPVRLLHLSFRDFLLDSEKREKHPFWINEKDVHKILATRCLDRLSLGGCLKKDICDLRTLEIPRVDIDKQTIDTHLSLDIQYACRYWVYHAKEYGSIICDDDQVHTFLKSHFLHWLEALSLIGRVSESISMIADLMAMLNPIVSEKASAFLHDAKRFILNCLSIVDSSPLQLYSAALVFAPRKSVVRNTFLNYMPDWISQQPDVESSWDAVLQTLEGHSGFVMSVAFSHDSKLLASASDDKTVKQTLEGHSQGVMSVAFSHDSKLLASASDDKTVKVWDTATGTLQQTLEGHSQGVMSVAFSHDSKLLASASDDKTVKVWDTATGTLQQTLEGHSGWVMSVAFSHDSKLLASASDDKTVKVWDTVTGKLQQTINKYISKLAFDITDSILITNIGLIKVDGTGILPSPISSQEVGDKNNCEGLGVSESWVTWNNQNLLWLPPSFRGTSFDITPTGSTLAIGCQSGKVFLIGISLDILYSYDS</sequence>
<feature type="repeat" description="WD" evidence="3">
    <location>
        <begin position="830"/>
        <end position="871"/>
    </location>
</feature>
<dbReference type="CDD" id="cd00200">
    <property type="entry name" value="WD40"/>
    <property type="match status" value="1"/>
</dbReference>
<dbReference type="Proteomes" id="UP000824998">
    <property type="component" value="Unassembled WGS sequence"/>
</dbReference>
<dbReference type="OrthoDB" id="674604at2759"/>
<evidence type="ECO:0000256" key="2">
    <source>
        <dbReference type="ARBA" id="ARBA00022737"/>
    </source>
</evidence>
<comment type="caution">
    <text evidence="5">The sequence shown here is derived from an EMBL/GenBank/DDBJ whole genome shotgun (WGS) entry which is preliminary data.</text>
</comment>
<dbReference type="InterPro" id="IPR007111">
    <property type="entry name" value="NACHT_NTPase"/>
</dbReference>
<feature type="repeat" description="WD" evidence="3">
    <location>
        <begin position="872"/>
        <end position="913"/>
    </location>
</feature>
<evidence type="ECO:0000256" key="1">
    <source>
        <dbReference type="ARBA" id="ARBA00022574"/>
    </source>
</evidence>
<dbReference type="InterPro" id="IPR015943">
    <property type="entry name" value="WD40/YVTN_repeat-like_dom_sf"/>
</dbReference>
<keyword evidence="2" id="KW-0677">Repeat</keyword>
<dbReference type="InterPro" id="IPR056884">
    <property type="entry name" value="NPHP3-like_N"/>
</dbReference>
<dbReference type="Gene3D" id="2.130.10.10">
    <property type="entry name" value="YVTN repeat-like/Quinoprotein amine dehydrogenase"/>
    <property type="match status" value="2"/>
</dbReference>
<dbReference type="Gene3D" id="3.40.50.300">
    <property type="entry name" value="P-loop containing nucleotide triphosphate hydrolases"/>
    <property type="match status" value="1"/>
</dbReference>
<dbReference type="AlphaFoldDB" id="A0A9P8C567"/>
<reference evidence="5" key="1">
    <citation type="journal article" date="2021" name="IMA Fungus">
        <title>Genomic characterization of three marine fungi, including Emericellopsis atlantica sp. nov. with signatures of a generalist lifestyle and marine biomass degradation.</title>
        <authorList>
            <person name="Hagestad O.C."/>
            <person name="Hou L."/>
            <person name="Andersen J.H."/>
            <person name="Hansen E.H."/>
            <person name="Altermark B."/>
            <person name="Li C."/>
            <person name="Kuhnert E."/>
            <person name="Cox R.J."/>
            <person name="Crous P.W."/>
            <person name="Spatafora J.W."/>
            <person name="Lail K."/>
            <person name="Amirebrahimi M."/>
            <person name="Lipzen A."/>
            <person name="Pangilinan J."/>
            <person name="Andreopoulos W."/>
            <person name="Hayes R.D."/>
            <person name="Ng V."/>
            <person name="Grigoriev I.V."/>
            <person name="Jackson S.A."/>
            <person name="Sutton T.D.S."/>
            <person name="Dobson A.D.W."/>
            <person name="Rama T."/>
        </authorList>
    </citation>
    <scope>NUCLEOTIDE SEQUENCE</scope>
    <source>
        <strain evidence="5">TRa018bII</strain>
    </source>
</reference>
<feature type="domain" description="NACHT" evidence="4">
    <location>
        <begin position="198"/>
        <end position="351"/>
    </location>
</feature>
<feature type="repeat" description="WD" evidence="3">
    <location>
        <begin position="788"/>
        <end position="829"/>
    </location>
</feature>
<proteinExistence type="predicted"/>